<dbReference type="PANTHER" id="PTHR34980:SF3">
    <property type="entry name" value="BLR8105 PROTEIN"/>
    <property type="match status" value="1"/>
</dbReference>
<keyword evidence="1" id="KW-0812">Transmembrane</keyword>
<feature type="transmembrane region" description="Helical" evidence="1">
    <location>
        <begin position="180"/>
        <end position="208"/>
    </location>
</feature>
<reference evidence="2 5" key="2">
    <citation type="submission" date="2020-10" db="EMBL/GenBank/DDBJ databases">
        <title>Genome sequences of Pseudomonas isolates.</title>
        <authorList>
            <person name="Wessels L."/>
            <person name="Reich F."/>
            <person name="Hammerl J."/>
        </authorList>
    </citation>
    <scope>NUCLEOTIDE SEQUENCE [LARGE SCALE GENOMIC DNA]</scope>
    <source>
        <strain evidence="2 5">20-MO00624-0</strain>
    </source>
</reference>
<dbReference type="EMBL" id="JADMCD010000004">
    <property type="protein sequence ID" value="MBF8640964.1"/>
    <property type="molecule type" value="Genomic_DNA"/>
</dbReference>
<dbReference type="PANTHER" id="PTHR34980">
    <property type="entry name" value="INNER MEMBRANE PROTEIN-RELATED-RELATED"/>
    <property type="match status" value="1"/>
</dbReference>
<dbReference type="EMBL" id="UAUF01000014">
    <property type="protein sequence ID" value="SPZ11971.1"/>
    <property type="molecule type" value="Genomic_DNA"/>
</dbReference>
<dbReference type="RefSeq" id="WP_010795957.1">
    <property type="nucleotide sequence ID" value="NZ_CP069262.1"/>
</dbReference>
<evidence type="ECO:0000313" key="4">
    <source>
        <dbReference type="Proteomes" id="UP000250443"/>
    </source>
</evidence>
<evidence type="ECO:0000313" key="5">
    <source>
        <dbReference type="Proteomes" id="UP000626180"/>
    </source>
</evidence>
<feature type="transmembrane region" description="Helical" evidence="1">
    <location>
        <begin position="247"/>
        <end position="267"/>
    </location>
</feature>
<dbReference type="AlphaFoldDB" id="A0A2X2CZ43"/>
<dbReference type="GO" id="GO:0005886">
    <property type="term" value="C:plasma membrane"/>
    <property type="evidence" value="ECO:0007669"/>
    <property type="project" value="TreeGrafter"/>
</dbReference>
<evidence type="ECO:0000313" key="3">
    <source>
        <dbReference type="EMBL" id="SPZ11971.1"/>
    </source>
</evidence>
<proteinExistence type="predicted"/>
<dbReference type="Proteomes" id="UP000626180">
    <property type="component" value="Unassembled WGS sequence"/>
</dbReference>
<evidence type="ECO:0000313" key="2">
    <source>
        <dbReference type="EMBL" id="MBF8640964.1"/>
    </source>
</evidence>
<feature type="transmembrane region" description="Helical" evidence="1">
    <location>
        <begin position="214"/>
        <end position="235"/>
    </location>
</feature>
<name>A0A2X2CZ43_PSELU</name>
<keyword evidence="1" id="KW-0472">Membrane</keyword>
<dbReference type="Pfam" id="PF05656">
    <property type="entry name" value="DUF805"/>
    <property type="match status" value="1"/>
</dbReference>
<keyword evidence="5" id="KW-1185">Reference proteome</keyword>
<evidence type="ECO:0000256" key="1">
    <source>
        <dbReference type="SAM" id="Phobius"/>
    </source>
</evidence>
<organism evidence="3 4">
    <name type="scientific">Pseudomonas luteola</name>
    <dbReference type="NCBI Taxonomy" id="47886"/>
    <lineage>
        <taxon>Bacteria</taxon>
        <taxon>Pseudomonadati</taxon>
        <taxon>Pseudomonadota</taxon>
        <taxon>Gammaproteobacteria</taxon>
        <taxon>Pseudomonadales</taxon>
        <taxon>Pseudomonadaceae</taxon>
        <taxon>Pseudomonas</taxon>
    </lineage>
</organism>
<gene>
    <name evidence="2" type="ORF">IRZ65_09725</name>
    <name evidence="3" type="ORF">NCTC11842_04209</name>
</gene>
<dbReference type="InterPro" id="IPR008523">
    <property type="entry name" value="DUF805"/>
</dbReference>
<keyword evidence="1" id="KW-1133">Transmembrane helix</keyword>
<sequence length="312" mass="33975">MSDTRYKITFDGQLLPGVSRDDVLENLAKLFKSDTQKIAQLFRGPVTLKRDLSEPEADRYLAALRQAGAQARKEQDLASMLTLVEDKEIPAKESTRLMTCPKCGHEQTKRDECEQCGIIVEKYLARQAELASEPPAPSTAPVMAASPYAPPQADLYTHGEHEYGTLKVFSLKGRIGRLRFLAWSLVASAAFFAAFFALLTTVGIASLMTSHPSILTGLGLSALLGLAMLFINLSIGVQRLHDLGWSGWLWLLSIVPLIGGLFTFVLMVLPGSRTANRYGAPPPPNSIAVKLLAGVWLFIVIAVILASLVRPS</sequence>
<reference evidence="3 4" key="1">
    <citation type="submission" date="2018-06" db="EMBL/GenBank/DDBJ databases">
        <authorList>
            <consortium name="Pathogen Informatics"/>
            <person name="Doyle S."/>
        </authorList>
    </citation>
    <scope>NUCLEOTIDE SEQUENCE [LARGE SCALE GENOMIC DNA]</scope>
    <source>
        <strain evidence="3 4">NCTC11842</strain>
    </source>
</reference>
<accession>A0A2X2CZ43</accession>
<feature type="transmembrane region" description="Helical" evidence="1">
    <location>
        <begin position="287"/>
        <end position="309"/>
    </location>
</feature>
<dbReference type="Proteomes" id="UP000250443">
    <property type="component" value="Unassembled WGS sequence"/>
</dbReference>
<protein>
    <submittedName>
        <fullName evidence="2">DUF805 domain-containing protein</fullName>
    </submittedName>
    <submittedName>
        <fullName evidence="3">Membrane protein</fullName>
    </submittedName>
</protein>